<sequence length="269" mass="31666">MKEIKGFSILPVQIESSIHYIYYKKHEGKNSDNKSIFTFNLPILTNLLIIKKFYQEIAIGAIVESFIDSKLSNYIEDSWVNLSKLTSDLIKDDDDDDLIIPKNCGIISFIDSSSFNLAFNNMKKLNKQPQWPIQEYGSSYMLKKYQQEILDKENLINEVSTELEIFNNLEKESIAQLQQQTQLVDEDGFTLVVGKHSKTKAGILGKQKFINKVENEKKIQKQKKKEHSDFYKFQLRQQKKEEMNQLLTKFKQDQQKIEKMKQKKRFKPY</sequence>
<proteinExistence type="inferred from homology"/>
<evidence type="ECO:0008006" key="7">
    <source>
        <dbReference type="Google" id="ProtNLM"/>
    </source>
</evidence>
<evidence type="ECO:0000313" key="6">
    <source>
        <dbReference type="Proteomes" id="UP001152885"/>
    </source>
</evidence>
<evidence type="ECO:0000313" key="5">
    <source>
        <dbReference type="EMBL" id="CAI5756392.1"/>
    </source>
</evidence>
<evidence type="ECO:0000259" key="4">
    <source>
        <dbReference type="Pfam" id="PF17799"/>
    </source>
</evidence>
<keyword evidence="2" id="KW-0175">Coiled coil</keyword>
<dbReference type="Gene3D" id="6.10.250.1770">
    <property type="match status" value="1"/>
</dbReference>
<dbReference type="GO" id="GO:0034456">
    <property type="term" value="C:UTP-C complex"/>
    <property type="evidence" value="ECO:0007669"/>
    <property type="project" value="TreeGrafter"/>
</dbReference>
<dbReference type="GO" id="GO:0032545">
    <property type="term" value="C:CURI complex"/>
    <property type="evidence" value="ECO:0007669"/>
    <property type="project" value="TreeGrafter"/>
</dbReference>
<feature type="coiled-coil region" evidence="2">
    <location>
        <begin position="142"/>
        <end position="172"/>
    </location>
</feature>
<organism evidence="5 6">
    <name type="scientific">Candida verbasci</name>
    <dbReference type="NCBI Taxonomy" id="1227364"/>
    <lineage>
        <taxon>Eukaryota</taxon>
        <taxon>Fungi</taxon>
        <taxon>Dikarya</taxon>
        <taxon>Ascomycota</taxon>
        <taxon>Saccharomycotina</taxon>
        <taxon>Pichiomycetes</taxon>
        <taxon>Debaryomycetaceae</taxon>
        <taxon>Candida/Lodderomyces clade</taxon>
        <taxon>Candida</taxon>
    </lineage>
</organism>
<evidence type="ECO:0000256" key="2">
    <source>
        <dbReference type="SAM" id="Coils"/>
    </source>
</evidence>
<dbReference type="InterPro" id="IPR024326">
    <property type="entry name" value="RRP7_C"/>
</dbReference>
<reference evidence="5" key="1">
    <citation type="submission" date="2022-12" db="EMBL/GenBank/DDBJ databases">
        <authorList>
            <person name="Brejova B."/>
        </authorList>
    </citation>
    <scope>NUCLEOTIDE SEQUENCE</scope>
</reference>
<dbReference type="GO" id="GO:0006364">
    <property type="term" value="P:rRNA processing"/>
    <property type="evidence" value="ECO:0007669"/>
    <property type="project" value="TreeGrafter"/>
</dbReference>
<dbReference type="InterPro" id="IPR040446">
    <property type="entry name" value="RRP7"/>
</dbReference>
<protein>
    <recommendedName>
        <fullName evidence="7">Ribosomal RNA-processing protein 7 C-terminal domain-containing protein</fullName>
    </recommendedName>
</protein>
<dbReference type="Pfam" id="PF12923">
    <property type="entry name" value="RRP7"/>
    <property type="match status" value="1"/>
</dbReference>
<evidence type="ECO:0000259" key="3">
    <source>
        <dbReference type="Pfam" id="PF12923"/>
    </source>
</evidence>
<dbReference type="PANTHER" id="PTHR13191:SF0">
    <property type="entry name" value="RIBOSOMAL RNA-PROCESSING PROTEIN 7 HOMOLOG A-RELATED"/>
    <property type="match status" value="1"/>
</dbReference>
<dbReference type="OrthoDB" id="5390at2759"/>
<dbReference type="AlphaFoldDB" id="A0A9W4X8T3"/>
<feature type="domain" description="Rrp7 RRM-like N-terminal" evidence="4">
    <location>
        <begin position="3"/>
        <end position="145"/>
    </location>
</feature>
<evidence type="ECO:0000256" key="1">
    <source>
        <dbReference type="ARBA" id="ARBA00006110"/>
    </source>
</evidence>
<dbReference type="InterPro" id="IPR040447">
    <property type="entry name" value="RRM_Rrp7"/>
</dbReference>
<dbReference type="PANTHER" id="PTHR13191">
    <property type="entry name" value="RIBOSOMAL RNA PROCESSING PROTEIN 7-RELATED"/>
    <property type="match status" value="1"/>
</dbReference>
<gene>
    <name evidence="5" type="ORF">CANVERA_P0908</name>
</gene>
<name>A0A9W4X8T3_9ASCO</name>
<feature type="coiled-coil region" evidence="2">
    <location>
        <begin position="236"/>
        <end position="263"/>
    </location>
</feature>
<keyword evidence="6" id="KW-1185">Reference proteome</keyword>
<comment type="caution">
    <text evidence="5">The sequence shown here is derived from an EMBL/GenBank/DDBJ whole genome shotgun (WGS) entry which is preliminary data.</text>
</comment>
<dbReference type="EMBL" id="CANTUO010000001">
    <property type="protein sequence ID" value="CAI5756392.1"/>
    <property type="molecule type" value="Genomic_DNA"/>
</dbReference>
<accession>A0A9W4X8T3</accession>
<dbReference type="Proteomes" id="UP001152885">
    <property type="component" value="Unassembled WGS sequence"/>
</dbReference>
<dbReference type="GO" id="GO:0000028">
    <property type="term" value="P:ribosomal small subunit assembly"/>
    <property type="evidence" value="ECO:0007669"/>
    <property type="project" value="TreeGrafter"/>
</dbReference>
<feature type="domain" description="Ribosomal RNA-processing protein 7 C-terminal" evidence="3">
    <location>
        <begin position="147"/>
        <end position="269"/>
    </location>
</feature>
<dbReference type="Pfam" id="PF17799">
    <property type="entry name" value="RRM_Rrp7"/>
    <property type="match status" value="1"/>
</dbReference>
<comment type="similarity">
    <text evidence="1">Belongs to the RRP7 family.</text>
</comment>